<dbReference type="InterPro" id="IPR011009">
    <property type="entry name" value="Kinase-like_dom_sf"/>
</dbReference>
<name>A0A9X2HUD5_9GAMM</name>
<dbReference type="PANTHER" id="PTHR39441">
    <property type="entry name" value="DUF2252 DOMAIN-CONTAINING PROTEIN"/>
    <property type="match status" value="1"/>
</dbReference>
<comment type="caution">
    <text evidence="1">The sequence shown here is derived from an EMBL/GenBank/DDBJ whole genome shotgun (WGS) entry which is preliminary data.</text>
</comment>
<dbReference type="AlphaFoldDB" id="A0A9X2HUD5"/>
<reference evidence="1" key="2">
    <citation type="submission" date="2023-01" db="EMBL/GenBank/DDBJ databases">
        <title>Gilvimarinus xylanilyticus HB14 isolated from Caulerpa lentillifera aquaculture base in Hainan, China.</title>
        <authorList>
            <person name="Zhang Y.-J."/>
        </authorList>
    </citation>
    <scope>NUCLEOTIDE SEQUENCE</scope>
    <source>
        <strain evidence="1">HB14</strain>
    </source>
</reference>
<evidence type="ECO:0000313" key="1">
    <source>
        <dbReference type="EMBL" id="MCP8897814.1"/>
    </source>
</evidence>
<gene>
    <name evidence="1" type="ORF">M6D89_00725</name>
</gene>
<dbReference type="SUPFAM" id="SSF56112">
    <property type="entry name" value="Protein kinase-like (PK-like)"/>
    <property type="match status" value="1"/>
</dbReference>
<dbReference type="Pfam" id="PF10009">
    <property type="entry name" value="DUF2252"/>
    <property type="match status" value="2"/>
</dbReference>
<keyword evidence="2" id="KW-1185">Reference proteome</keyword>
<dbReference type="EMBL" id="JAMFTH010000001">
    <property type="protein sequence ID" value="MCP8897814.1"/>
    <property type="molecule type" value="Genomic_DNA"/>
</dbReference>
<protein>
    <submittedName>
        <fullName evidence="1">DUF2252 domain-containing protein</fullName>
    </submittedName>
</protein>
<dbReference type="RefSeq" id="WP_253966113.1">
    <property type="nucleotide sequence ID" value="NZ_JAMFTH010000001.1"/>
</dbReference>
<dbReference type="InterPro" id="IPR018721">
    <property type="entry name" value="DUF2252"/>
</dbReference>
<proteinExistence type="predicted"/>
<dbReference type="PANTHER" id="PTHR39441:SF1">
    <property type="entry name" value="DUF2252 DOMAIN-CONTAINING PROTEIN"/>
    <property type="match status" value="1"/>
</dbReference>
<reference evidence="1" key="1">
    <citation type="submission" date="2022-05" db="EMBL/GenBank/DDBJ databases">
        <authorList>
            <person name="Sun H.-N."/>
        </authorList>
    </citation>
    <scope>NUCLEOTIDE SEQUENCE</scope>
    <source>
        <strain evidence="1">HB14</strain>
    </source>
</reference>
<accession>A0A9X2HUD5</accession>
<evidence type="ECO:0000313" key="2">
    <source>
        <dbReference type="Proteomes" id="UP001139319"/>
    </source>
</evidence>
<organism evidence="1 2">
    <name type="scientific">Gilvimarinus xylanilyticus</name>
    <dbReference type="NCBI Taxonomy" id="2944139"/>
    <lineage>
        <taxon>Bacteria</taxon>
        <taxon>Pseudomonadati</taxon>
        <taxon>Pseudomonadota</taxon>
        <taxon>Gammaproteobacteria</taxon>
        <taxon>Cellvibrionales</taxon>
        <taxon>Cellvibrionaceae</taxon>
        <taxon>Gilvimarinus</taxon>
    </lineage>
</organism>
<dbReference type="Proteomes" id="UP001139319">
    <property type="component" value="Unassembled WGS sequence"/>
</dbReference>
<sequence>MKNRTQQLKDELIRVDGELGIDKHHKMLSNPFVFMRGSAQLFYADLAGGEIPLPKLCQSWPHTTIMGDCHLSNFGFFTEEGSHGEQIIFGPNDFDDACIGNPAWDLVRFLASIELCRDYCQGLLEGLYPPLEEPKGEHCLSTDHAHKAQLAFLHTYRKTLKKSVKKPDYRYRAVNSFNRSKLMRKAYKKACERSTGGQKFSRKSSLAKAVDLTLVPLKFRNRPGRYKRLDAATVSHIIHTFAPYVDDQILDVVQRQDAGTGSVNMARYYLLVGPTDTPGEAQWPLFHVVEVKCQREAAPLHYFDHLPPMNRLNPAHLTVNCQRLMARRPDIVLDEVVWQDAHWLVRSRHHARYNLDPEQIATAKGSVKHNFLDYVKHCARALALAHARGDIRSTEFERRLSTELPEVADDLRLAADKNAQQIKADRLWLAEVLTP</sequence>
<dbReference type="Gene3D" id="3.90.1200.10">
    <property type="match status" value="1"/>
</dbReference>